<keyword evidence="2" id="KW-1185">Reference proteome</keyword>
<gene>
    <name evidence="1" type="ORF">SAMN05660420_01762</name>
</gene>
<evidence type="ECO:0000313" key="2">
    <source>
        <dbReference type="Proteomes" id="UP000199409"/>
    </source>
</evidence>
<protein>
    <submittedName>
        <fullName evidence="1">Uncharacterized protein</fullName>
    </submittedName>
</protein>
<name>A0A1H4A1H2_9BACT</name>
<accession>A0A1H4A1H2</accession>
<dbReference type="AlphaFoldDB" id="A0A1H4A1H2"/>
<sequence length="57" mass="6741">MVFDEKSDEPKLEKMKLKLSRLPDFLDKYSSKVIPTVDFYAVKEHNINPPKFEIVIE</sequence>
<dbReference type="STRING" id="37625.SAMN05660420_01762"/>
<evidence type="ECO:0000313" key="1">
    <source>
        <dbReference type="EMBL" id="SEA29816.1"/>
    </source>
</evidence>
<dbReference type="Proteomes" id="UP000199409">
    <property type="component" value="Unassembled WGS sequence"/>
</dbReference>
<proteinExistence type="predicted"/>
<organism evidence="1 2">
    <name type="scientific">Desulfuromusa kysingii</name>
    <dbReference type="NCBI Taxonomy" id="37625"/>
    <lineage>
        <taxon>Bacteria</taxon>
        <taxon>Pseudomonadati</taxon>
        <taxon>Thermodesulfobacteriota</taxon>
        <taxon>Desulfuromonadia</taxon>
        <taxon>Desulfuromonadales</taxon>
        <taxon>Geopsychrobacteraceae</taxon>
        <taxon>Desulfuromusa</taxon>
    </lineage>
</organism>
<reference evidence="1 2" key="1">
    <citation type="submission" date="2016-10" db="EMBL/GenBank/DDBJ databases">
        <authorList>
            <person name="de Groot N.N."/>
        </authorList>
    </citation>
    <scope>NUCLEOTIDE SEQUENCE [LARGE SCALE GENOMIC DNA]</scope>
    <source>
        <strain evidence="1 2">DSM 7343</strain>
    </source>
</reference>
<dbReference type="EMBL" id="FNQN01000004">
    <property type="protein sequence ID" value="SEA29816.1"/>
    <property type="molecule type" value="Genomic_DNA"/>
</dbReference>